<feature type="transmembrane region" description="Helical" evidence="6">
    <location>
        <begin position="21"/>
        <end position="41"/>
    </location>
</feature>
<evidence type="ECO:0000259" key="7">
    <source>
        <dbReference type="Pfam" id="PF02687"/>
    </source>
</evidence>
<feature type="domain" description="ABC3 transporter permease C-terminal" evidence="7">
    <location>
        <begin position="288"/>
        <end position="393"/>
    </location>
</feature>
<feature type="transmembrane region" description="Helical" evidence="6">
    <location>
        <begin position="671"/>
        <end position="691"/>
    </location>
</feature>
<feature type="transmembrane region" description="Helical" evidence="6">
    <location>
        <begin position="285"/>
        <end position="307"/>
    </location>
</feature>
<evidence type="ECO:0000313" key="10">
    <source>
        <dbReference type="Proteomes" id="UP001549749"/>
    </source>
</evidence>
<keyword evidence="4 6" id="KW-1133">Transmembrane helix</keyword>
<evidence type="ECO:0000313" key="9">
    <source>
        <dbReference type="EMBL" id="MET7000400.1"/>
    </source>
</evidence>
<gene>
    <name evidence="9" type="ORF">ABR189_23615</name>
</gene>
<comment type="caution">
    <text evidence="9">The sequence shown here is derived from an EMBL/GenBank/DDBJ whole genome shotgun (WGS) entry which is preliminary data.</text>
</comment>
<feature type="transmembrane region" description="Helical" evidence="6">
    <location>
        <begin position="374"/>
        <end position="402"/>
    </location>
</feature>
<keyword evidence="3 6" id="KW-0812">Transmembrane</keyword>
<sequence length="790" mass="88268">MFFNYFKIAWRNLIRNKTFSAINISGLTVGLACSLLILLWVQDERSVDNFHAQGNQLYLVYERQYADNKIYAWYKTPGMLAAEMKRTVPEIAYASNFAWIDDSPDRLTFEGADKIIKFDACYAEVDYFKMMSYPLLKGNPATALSNPGSLCISEKMAKAFFGSADAAIGQSLRYDNRKDLTITGVFKDLPENISARFDCLIDWSTFLTENNWAKDWGNVGPNTLILLRKDADPQLVATKIKHLLAKYDTPTHRTELDIQRFGDSYLHGNFTAGHISGGRIAYVKLFSVVAIFILLIACINFMNLTTARSTKRAKEIGIRKVAGAARPTLLWQFLSEAMLITVLSVSLALILVYALLPLFNQLSGKHIMFPYANIYFWISLLCLTMITGLAAGSYPAILLSSFQPIKILKGSLKSGHNTVRLRKGLVVFQFVLSILFITGTIVVSRQVNYIQQTHLGYDRENLIYVPLEGNLAEKYSVFKQEAMNTPGIQMVSRIGETPTAIGSSTYGVEWDNKVPNTSPMFTQTATGYDFVKTMHLKLVAGRDLSPAFASDSFGYLVNEAALKVIGYQDPIGKSLTVWGKKGTIVGVLKDFHFSSLHHPILPLILRNGETEQYGHILIRTAAGKTQQAVASLEKICKTLNPKFPFTYSFSDDAYHKLYRSEAIVSKLSACFSALAIFISCLGLLGLAMFTAEQRTKEIGIRKVLGAGMLSLFSLLSREVVMLALIAFLIASPVAWWAMNAWLEQFAYRIDMAWWMLLLAVLLIICITMLTISYQSIKAILVNPIKSLKGE</sequence>
<protein>
    <submittedName>
        <fullName evidence="9">ABC transporter permease</fullName>
    </submittedName>
</protein>
<dbReference type="RefSeq" id="WP_354662959.1">
    <property type="nucleotide sequence ID" value="NZ_JBEXAC010000002.1"/>
</dbReference>
<feature type="transmembrane region" description="Helical" evidence="6">
    <location>
        <begin position="703"/>
        <end position="731"/>
    </location>
</feature>
<dbReference type="EMBL" id="JBEXAC010000002">
    <property type="protein sequence ID" value="MET7000400.1"/>
    <property type="molecule type" value="Genomic_DNA"/>
</dbReference>
<comment type="subcellular location">
    <subcellularLocation>
        <location evidence="1">Cell membrane</location>
        <topology evidence="1">Multi-pass membrane protein</topology>
    </subcellularLocation>
</comment>
<dbReference type="Proteomes" id="UP001549749">
    <property type="component" value="Unassembled WGS sequence"/>
</dbReference>
<evidence type="ECO:0000256" key="1">
    <source>
        <dbReference type="ARBA" id="ARBA00004651"/>
    </source>
</evidence>
<accession>A0ABV2TDL7</accession>
<keyword evidence="2" id="KW-1003">Cell membrane</keyword>
<evidence type="ECO:0000256" key="4">
    <source>
        <dbReference type="ARBA" id="ARBA00022989"/>
    </source>
</evidence>
<evidence type="ECO:0000256" key="3">
    <source>
        <dbReference type="ARBA" id="ARBA00022692"/>
    </source>
</evidence>
<name>A0ABV2TDL7_9BACT</name>
<reference evidence="9 10" key="1">
    <citation type="submission" date="2024-06" db="EMBL/GenBank/DDBJ databases">
        <title>Chitinophaga defluvii sp. nov., isolated from municipal sewage.</title>
        <authorList>
            <person name="Zhang L."/>
        </authorList>
    </citation>
    <scope>NUCLEOTIDE SEQUENCE [LARGE SCALE GENOMIC DNA]</scope>
    <source>
        <strain evidence="9 10">H8</strain>
    </source>
</reference>
<keyword evidence="10" id="KW-1185">Reference proteome</keyword>
<evidence type="ECO:0000256" key="6">
    <source>
        <dbReference type="SAM" id="Phobius"/>
    </source>
</evidence>
<evidence type="ECO:0000256" key="2">
    <source>
        <dbReference type="ARBA" id="ARBA00022475"/>
    </source>
</evidence>
<dbReference type="PROSITE" id="PS51257">
    <property type="entry name" value="PROKAR_LIPOPROTEIN"/>
    <property type="match status" value="1"/>
</dbReference>
<dbReference type="InterPro" id="IPR025857">
    <property type="entry name" value="MacB_PCD"/>
</dbReference>
<dbReference type="PANTHER" id="PTHR30572">
    <property type="entry name" value="MEMBRANE COMPONENT OF TRANSPORTER-RELATED"/>
    <property type="match status" value="1"/>
</dbReference>
<feature type="domain" description="ABC3 transporter permease C-terminal" evidence="7">
    <location>
        <begin position="670"/>
        <end position="779"/>
    </location>
</feature>
<dbReference type="Pfam" id="PF12704">
    <property type="entry name" value="MacB_PCD"/>
    <property type="match status" value="1"/>
</dbReference>
<feature type="domain" description="MacB-like periplasmic core" evidence="8">
    <location>
        <begin position="20"/>
        <end position="242"/>
    </location>
</feature>
<proteinExistence type="predicted"/>
<dbReference type="Pfam" id="PF02687">
    <property type="entry name" value="FtsX"/>
    <property type="match status" value="2"/>
</dbReference>
<dbReference type="PANTHER" id="PTHR30572:SF18">
    <property type="entry name" value="ABC-TYPE MACROLIDE FAMILY EXPORT SYSTEM PERMEASE COMPONENT 2"/>
    <property type="match status" value="1"/>
</dbReference>
<dbReference type="InterPro" id="IPR003838">
    <property type="entry name" value="ABC3_permease_C"/>
</dbReference>
<feature type="transmembrane region" description="Helical" evidence="6">
    <location>
        <begin position="751"/>
        <end position="771"/>
    </location>
</feature>
<keyword evidence="5 6" id="KW-0472">Membrane</keyword>
<evidence type="ECO:0000259" key="8">
    <source>
        <dbReference type="Pfam" id="PF12704"/>
    </source>
</evidence>
<dbReference type="InterPro" id="IPR050250">
    <property type="entry name" value="Macrolide_Exporter_MacB"/>
</dbReference>
<evidence type="ECO:0000256" key="5">
    <source>
        <dbReference type="ARBA" id="ARBA00023136"/>
    </source>
</evidence>
<organism evidence="9 10">
    <name type="scientific">Chitinophaga defluvii</name>
    <dbReference type="NCBI Taxonomy" id="3163343"/>
    <lineage>
        <taxon>Bacteria</taxon>
        <taxon>Pseudomonadati</taxon>
        <taxon>Bacteroidota</taxon>
        <taxon>Chitinophagia</taxon>
        <taxon>Chitinophagales</taxon>
        <taxon>Chitinophagaceae</taxon>
        <taxon>Chitinophaga</taxon>
    </lineage>
</organism>
<feature type="transmembrane region" description="Helical" evidence="6">
    <location>
        <begin position="328"/>
        <end position="354"/>
    </location>
</feature>
<feature type="transmembrane region" description="Helical" evidence="6">
    <location>
        <begin position="423"/>
        <end position="443"/>
    </location>
</feature>